<dbReference type="Proteomes" id="UP000184041">
    <property type="component" value="Unassembled WGS sequence"/>
</dbReference>
<organism evidence="2 3">
    <name type="scientific">Fodinibius roseus</name>
    <dbReference type="NCBI Taxonomy" id="1194090"/>
    <lineage>
        <taxon>Bacteria</taxon>
        <taxon>Pseudomonadati</taxon>
        <taxon>Balneolota</taxon>
        <taxon>Balneolia</taxon>
        <taxon>Balneolales</taxon>
        <taxon>Balneolaceae</taxon>
        <taxon>Fodinibius</taxon>
    </lineage>
</organism>
<dbReference type="AlphaFoldDB" id="A0A1M5JL51"/>
<dbReference type="STRING" id="1194090.SAMN05443144_12747"/>
<evidence type="ECO:0008006" key="4">
    <source>
        <dbReference type="Google" id="ProtNLM"/>
    </source>
</evidence>
<dbReference type="OrthoDB" id="5464721at2"/>
<evidence type="ECO:0000313" key="2">
    <source>
        <dbReference type="EMBL" id="SHG41125.1"/>
    </source>
</evidence>
<feature type="chain" id="PRO_5013177799" description="Right handed beta helix region" evidence="1">
    <location>
        <begin position="30"/>
        <end position="757"/>
    </location>
</feature>
<gene>
    <name evidence="2" type="ORF">SAMN05443144_12747</name>
</gene>
<name>A0A1M5JL51_9BACT</name>
<sequence length="757" mass="83007">MKINGSYYRTTFLGMLLFGAVALCSSAVAQDKSVGYIGGEGKGESQGHPGDQVTAVTTPGVYDRAGTTYRLTRDISSARSAVFLGKDVTLDLNGHTIYYADGPYEHLPNMGFEEGLKGWDVSNAPGAEVLRTSDSRPFIGEHLLSLEAGDEIVSEYITLPEARRSYFAMAGITGRLYEDMDGGLDNDMRISIYVEDESGSEVRLNTEYSDTTMTSVPVEHRSPRLGGGVIYAHLNNLPAGKYRVRVKAETDCLVDQIDIRPAMDAGIGIVGNTHPVGHYDHLYENRHSAFFDYTGDVSKGAPPDSIPRVEGKGTVTIKNGVIRSAARGVLSWGIQSTAEEVRVILDNVKIVTSGINAVAVDVPHATITQSTFRVDNPFIINRHGSQFYAVDLRGGRASEVSFSAFYGGQGCLVFKGEYSRVHNNFFENHQKVTNHYSIMAMGDGSQIFENVFEPEIGSGIEIFRHRNIAIFNNRFEITAAPRSTEYHHRYSTNGIRIADYGAAKGSPRGAYGNKVYNNTFVIRGKKYHEFPDYTPVASAVFYSGSAGDDHFFGNDITVEQLDPRTDAEAHAFYIGNADGGKFYDNTIRSNVTPVWIGVNYGNAANIDFYRNRFIKTPESAAGFIPVKIGVPEGDKTADNITLRSNTFRDLEFSVDVDTDAGDPAAPRYSVSWTLEVSVRDSKGHPVGGEEVAVTDNSGEEVYTGRTDEKGFLTTELPEYSAGRSGKRRLSPYTVTVGDLRKEIPLTKNRKISFEIPI</sequence>
<dbReference type="SUPFAM" id="SSF51126">
    <property type="entry name" value="Pectin lyase-like"/>
    <property type="match status" value="2"/>
</dbReference>
<protein>
    <recommendedName>
        <fullName evidence="4">Right handed beta helix region</fullName>
    </recommendedName>
</protein>
<dbReference type="EMBL" id="FQUS01000027">
    <property type="protein sequence ID" value="SHG41125.1"/>
    <property type="molecule type" value="Genomic_DNA"/>
</dbReference>
<feature type="signal peptide" evidence="1">
    <location>
        <begin position="1"/>
        <end position="29"/>
    </location>
</feature>
<proteinExistence type="predicted"/>
<evidence type="ECO:0000313" key="3">
    <source>
        <dbReference type="Proteomes" id="UP000184041"/>
    </source>
</evidence>
<accession>A0A1M5JL51</accession>
<dbReference type="RefSeq" id="WP_073067884.1">
    <property type="nucleotide sequence ID" value="NZ_FQUS01000027.1"/>
</dbReference>
<reference evidence="2 3" key="1">
    <citation type="submission" date="2016-11" db="EMBL/GenBank/DDBJ databases">
        <authorList>
            <person name="Jaros S."/>
            <person name="Januszkiewicz K."/>
            <person name="Wedrychowicz H."/>
        </authorList>
    </citation>
    <scope>NUCLEOTIDE SEQUENCE [LARGE SCALE GENOMIC DNA]</scope>
    <source>
        <strain evidence="2 3">DSM 21986</strain>
    </source>
</reference>
<keyword evidence="1" id="KW-0732">Signal</keyword>
<dbReference type="InterPro" id="IPR011050">
    <property type="entry name" value="Pectin_lyase_fold/virulence"/>
</dbReference>
<evidence type="ECO:0000256" key="1">
    <source>
        <dbReference type="SAM" id="SignalP"/>
    </source>
</evidence>
<keyword evidence="3" id="KW-1185">Reference proteome</keyword>